<dbReference type="InParanoid" id="A0A251UZ22"/>
<evidence type="ECO:0000256" key="1">
    <source>
        <dbReference type="ARBA" id="ARBA00022490"/>
    </source>
</evidence>
<evidence type="ECO:0000313" key="4">
    <source>
        <dbReference type="EMBL" id="KAF5809492.1"/>
    </source>
</evidence>
<reference evidence="5" key="2">
    <citation type="submission" date="2017-02" db="EMBL/GenBank/DDBJ databases">
        <title>Sunflower complete genome.</title>
        <authorList>
            <person name="Langlade N."/>
            <person name="Munos S."/>
        </authorList>
    </citation>
    <scope>NUCLEOTIDE SEQUENCE [LARGE SCALE GENOMIC DNA]</scope>
    <source>
        <tissue evidence="5">Leaves</tissue>
    </source>
</reference>
<gene>
    <name evidence="5" type="ORF">HannXRQ_Chr04g0109401</name>
    <name evidence="4" type="ORF">HanXRQr2_Chr04g0157781</name>
</gene>
<dbReference type="Gene3D" id="1.10.246.60">
    <property type="entry name" value="Eukaryotic translation initiation factor 3 like domains"/>
    <property type="match status" value="1"/>
</dbReference>
<dbReference type="STRING" id="4232.A0A251UZ22"/>
<dbReference type="InterPro" id="IPR013906">
    <property type="entry name" value="eIF3j"/>
</dbReference>
<dbReference type="InterPro" id="IPR023194">
    <property type="entry name" value="eIF3-like_dom_sf"/>
</dbReference>
<dbReference type="EMBL" id="CM007893">
    <property type="protein sequence ID" value="OTG28273.1"/>
    <property type="molecule type" value="Genomic_DNA"/>
</dbReference>
<protein>
    <submittedName>
        <fullName evidence="4 5">Eukaryotic translation initiation factor 3 subunit J</fullName>
    </submittedName>
</protein>
<evidence type="ECO:0000256" key="3">
    <source>
        <dbReference type="ARBA" id="ARBA00022917"/>
    </source>
</evidence>
<dbReference type="AlphaFoldDB" id="A0A251UZ22"/>
<keyword evidence="1" id="KW-0963">Cytoplasm</keyword>
<dbReference type="EMBL" id="MNCJ02000319">
    <property type="protein sequence ID" value="KAF5809492.1"/>
    <property type="molecule type" value="Genomic_DNA"/>
</dbReference>
<keyword evidence="3" id="KW-0648">Protein biosynthesis</keyword>
<reference evidence="4 6" key="1">
    <citation type="journal article" date="2017" name="Nature">
        <title>The sunflower genome provides insights into oil metabolism, flowering and Asterid evolution.</title>
        <authorList>
            <person name="Badouin H."/>
            <person name="Gouzy J."/>
            <person name="Grassa C.J."/>
            <person name="Murat F."/>
            <person name="Staton S.E."/>
            <person name="Cottret L."/>
            <person name="Lelandais-Briere C."/>
            <person name="Owens G.L."/>
            <person name="Carrere S."/>
            <person name="Mayjonade B."/>
            <person name="Legrand L."/>
            <person name="Gill N."/>
            <person name="Kane N.C."/>
            <person name="Bowers J.E."/>
            <person name="Hubner S."/>
            <person name="Bellec A."/>
            <person name="Berard A."/>
            <person name="Berges H."/>
            <person name="Blanchet N."/>
            <person name="Boniface M.C."/>
            <person name="Brunel D."/>
            <person name="Catrice O."/>
            <person name="Chaidir N."/>
            <person name="Claudel C."/>
            <person name="Donnadieu C."/>
            <person name="Faraut T."/>
            <person name="Fievet G."/>
            <person name="Helmstetter N."/>
            <person name="King M."/>
            <person name="Knapp S.J."/>
            <person name="Lai Z."/>
            <person name="Le Paslier M.C."/>
            <person name="Lippi Y."/>
            <person name="Lorenzon L."/>
            <person name="Mandel J.R."/>
            <person name="Marage G."/>
            <person name="Marchand G."/>
            <person name="Marquand E."/>
            <person name="Bret-Mestries E."/>
            <person name="Morien E."/>
            <person name="Nambeesan S."/>
            <person name="Nguyen T."/>
            <person name="Pegot-Espagnet P."/>
            <person name="Pouilly N."/>
            <person name="Raftis F."/>
            <person name="Sallet E."/>
            <person name="Schiex T."/>
            <person name="Thomas J."/>
            <person name="Vandecasteele C."/>
            <person name="Vares D."/>
            <person name="Vear F."/>
            <person name="Vautrin S."/>
            <person name="Crespi M."/>
            <person name="Mangin B."/>
            <person name="Burke J.M."/>
            <person name="Salse J."/>
            <person name="Munos S."/>
            <person name="Vincourt P."/>
            <person name="Rieseberg L.H."/>
            <person name="Langlade N.B."/>
        </authorList>
    </citation>
    <scope>NUCLEOTIDE SEQUENCE [LARGE SCALE GENOMIC DNA]</scope>
    <source>
        <strain evidence="6">cv. SF193</strain>
        <tissue evidence="4">Leaves</tissue>
    </source>
</reference>
<sequence length="165" mass="18823">MAPKKSKPVQEKEKAVEVVKEAPLDPVAEKLRQQRYEPWKPLVEEADYKNTAELFASKKDDDKTIDNFIPKSESDFLQYAQLISNKFCPFEHVMRLLMTSLKAADAKEVASSVTAVANKKLKAEKEVATGKKKTGEWGPFWNNAYMLFRFILSAMHFSTLDYVAN</sequence>
<evidence type="ECO:0000256" key="2">
    <source>
        <dbReference type="ARBA" id="ARBA00022540"/>
    </source>
</evidence>
<dbReference type="GO" id="GO:0003743">
    <property type="term" value="F:translation initiation factor activity"/>
    <property type="evidence" value="ECO:0007669"/>
    <property type="project" value="UniProtKB-KW"/>
</dbReference>
<evidence type="ECO:0000313" key="6">
    <source>
        <dbReference type="Proteomes" id="UP000215914"/>
    </source>
</evidence>
<dbReference type="GO" id="GO:0005852">
    <property type="term" value="C:eukaryotic translation initiation factor 3 complex"/>
    <property type="evidence" value="ECO:0000318"/>
    <property type="project" value="GO_Central"/>
</dbReference>
<dbReference type="Proteomes" id="UP000215914">
    <property type="component" value="Chromosome 4"/>
</dbReference>
<keyword evidence="6" id="KW-1185">Reference proteome</keyword>
<proteinExistence type="predicted"/>
<name>A0A251UZ22_HELAN</name>
<dbReference type="PANTHER" id="PTHR21681">
    <property type="entry name" value="EUKARYOTIC TRANSLATION INITIATION FACTOR 3 SUBUNIT J"/>
    <property type="match status" value="1"/>
</dbReference>
<dbReference type="PANTHER" id="PTHR21681:SF0">
    <property type="entry name" value="EUKARYOTIC TRANSLATION INITIATION FACTOR 3 SUBUNIT J"/>
    <property type="match status" value="1"/>
</dbReference>
<dbReference type="Pfam" id="PF08597">
    <property type="entry name" value="eIF3_subunit"/>
    <property type="match status" value="1"/>
</dbReference>
<reference evidence="4" key="3">
    <citation type="submission" date="2020-06" db="EMBL/GenBank/DDBJ databases">
        <title>Helianthus annuus Genome sequencing and assembly Release 2.</title>
        <authorList>
            <person name="Gouzy J."/>
            <person name="Langlade N."/>
            <person name="Munos S."/>
        </authorList>
    </citation>
    <scope>NUCLEOTIDE SEQUENCE</scope>
    <source>
        <tissue evidence="4">Leaves</tissue>
    </source>
</reference>
<organism evidence="5 6">
    <name type="scientific">Helianthus annuus</name>
    <name type="common">Common sunflower</name>
    <dbReference type="NCBI Taxonomy" id="4232"/>
    <lineage>
        <taxon>Eukaryota</taxon>
        <taxon>Viridiplantae</taxon>
        <taxon>Streptophyta</taxon>
        <taxon>Embryophyta</taxon>
        <taxon>Tracheophyta</taxon>
        <taxon>Spermatophyta</taxon>
        <taxon>Magnoliopsida</taxon>
        <taxon>eudicotyledons</taxon>
        <taxon>Gunneridae</taxon>
        <taxon>Pentapetalae</taxon>
        <taxon>asterids</taxon>
        <taxon>campanulids</taxon>
        <taxon>Asterales</taxon>
        <taxon>Asteraceae</taxon>
        <taxon>Asteroideae</taxon>
        <taxon>Heliantheae alliance</taxon>
        <taxon>Heliantheae</taxon>
        <taxon>Helianthus</taxon>
    </lineage>
</organism>
<keyword evidence="2 5" id="KW-0396">Initiation factor</keyword>
<evidence type="ECO:0000313" key="5">
    <source>
        <dbReference type="EMBL" id="OTG28273.1"/>
    </source>
</evidence>
<dbReference type="OMA" id="ACISRAS"/>
<dbReference type="Gramene" id="mRNA:HanXRQr2_Chr04g0157781">
    <property type="protein sequence ID" value="mRNA:HanXRQr2_Chr04g0157781"/>
    <property type="gene ID" value="HanXRQr2_Chr04g0157781"/>
</dbReference>
<accession>A0A251UZ22</accession>